<keyword evidence="2" id="KW-1185">Reference proteome</keyword>
<name>A0A7W6S341_9PROT</name>
<accession>A0A7W6S341</accession>
<dbReference type="Proteomes" id="UP000555728">
    <property type="component" value="Unassembled WGS sequence"/>
</dbReference>
<reference evidence="1 2" key="1">
    <citation type="submission" date="2020-08" db="EMBL/GenBank/DDBJ databases">
        <title>Genome sequencing of Purple Non-Sulfur Bacteria from various extreme environments.</title>
        <authorList>
            <person name="Mayer M."/>
        </authorList>
    </citation>
    <scope>NUCLEOTIDE SEQUENCE [LARGE SCALE GENOMIC DNA]</scope>
    <source>
        <strain evidence="1 2">JA135</strain>
    </source>
</reference>
<comment type="caution">
    <text evidence="1">The sequence shown here is derived from an EMBL/GenBank/DDBJ whole genome shotgun (WGS) entry which is preliminary data.</text>
</comment>
<proteinExistence type="predicted"/>
<sequence length="196" mass="22199">MLAALFFISSVSVGESNDGNWYKDQELGVSFYYMGEMVPTETIMPTTKFAVNWLSSPSGHLIASCFLSSDGPIPVAAEKARTDMLLDIDRSSEIWANAMRKKGNVEITEYRPVKIDGIDALYIVANIEQENLEMVTTLKYYTLWTYWRHSRISLNCATSIHKDNLAEMSPQMAEETTKKVEGVIISTLRTLRFHLK</sequence>
<protein>
    <submittedName>
        <fullName evidence="1">Uncharacterized protein</fullName>
    </submittedName>
</protein>
<dbReference type="AlphaFoldDB" id="A0A7W6S341"/>
<evidence type="ECO:0000313" key="1">
    <source>
        <dbReference type="EMBL" id="MBB4287872.1"/>
    </source>
</evidence>
<dbReference type="RefSeq" id="WP_184438044.1">
    <property type="nucleotide sequence ID" value="NZ_JACIGI010000059.1"/>
</dbReference>
<organism evidence="1 2">
    <name type="scientific">Roseospira goensis</name>
    <dbReference type="NCBI Taxonomy" id="391922"/>
    <lineage>
        <taxon>Bacteria</taxon>
        <taxon>Pseudomonadati</taxon>
        <taxon>Pseudomonadota</taxon>
        <taxon>Alphaproteobacteria</taxon>
        <taxon>Rhodospirillales</taxon>
        <taxon>Rhodospirillaceae</taxon>
        <taxon>Roseospira</taxon>
    </lineage>
</organism>
<dbReference type="EMBL" id="JACIGI010000059">
    <property type="protein sequence ID" value="MBB4287872.1"/>
    <property type="molecule type" value="Genomic_DNA"/>
</dbReference>
<evidence type="ECO:0000313" key="2">
    <source>
        <dbReference type="Proteomes" id="UP000555728"/>
    </source>
</evidence>
<gene>
    <name evidence="1" type="ORF">GGD88_003631</name>
</gene>